<organism evidence="2 3">
    <name type="scientific">Ilyodon furcidens</name>
    <name type="common">goldbreast splitfin</name>
    <dbReference type="NCBI Taxonomy" id="33524"/>
    <lineage>
        <taxon>Eukaryota</taxon>
        <taxon>Metazoa</taxon>
        <taxon>Chordata</taxon>
        <taxon>Craniata</taxon>
        <taxon>Vertebrata</taxon>
        <taxon>Euteleostomi</taxon>
        <taxon>Actinopterygii</taxon>
        <taxon>Neopterygii</taxon>
        <taxon>Teleostei</taxon>
        <taxon>Neoteleostei</taxon>
        <taxon>Acanthomorphata</taxon>
        <taxon>Ovalentaria</taxon>
        <taxon>Atherinomorphae</taxon>
        <taxon>Cyprinodontiformes</taxon>
        <taxon>Goodeidae</taxon>
        <taxon>Ilyodon</taxon>
    </lineage>
</organism>
<reference evidence="2 3" key="1">
    <citation type="submission" date="2021-06" db="EMBL/GenBank/DDBJ databases">
        <authorList>
            <person name="Palmer J.M."/>
        </authorList>
    </citation>
    <scope>NUCLEOTIDE SEQUENCE [LARGE SCALE GENOMIC DNA]</scope>
    <source>
        <strain evidence="3">if_2019</strain>
        <tissue evidence="2">Muscle</tissue>
    </source>
</reference>
<comment type="caution">
    <text evidence="2">The sequence shown here is derived from an EMBL/GenBank/DDBJ whole genome shotgun (WGS) entry which is preliminary data.</text>
</comment>
<sequence>MDLTILSLGKYSIIMVSMETTGSWVFELFFFSFKETTMKHQMFRMPLQVENSSDYFPDVEKNVFLVISDPVSPATLPADRGRGVLITQLKGFTGPKMFRTHDSISLKQTQKSDFCRKGIINRLI</sequence>
<feature type="transmembrane region" description="Helical" evidence="1">
    <location>
        <begin position="12"/>
        <end position="33"/>
    </location>
</feature>
<dbReference type="Proteomes" id="UP001482620">
    <property type="component" value="Unassembled WGS sequence"/>
</dbReference>
<evidence type="ECO:0000313" key="3">
    <source>
        <dbReference type="Proteomes" id="UP001482620"/>
    </source>
</evidence>
<keyword evidence="1" id="KW-1133">Transmembrane helix</keyword>
<evidence type="ECO:0000256" key="1">
    <source>
        <dbReference type="SAM" id="Phobius"/>
    </source>
</evidence>
<evidence type="ECO:0000313" key="2">
    <source>
        <dbReference type="EMBL" id="MEQ2234395.1"/>
    </source>
</evidence>
<keyword evidence="1" id="KW-0812">Transmembrane</keyword>
<accession>A0ABV0TQ09</accession>
<proteinExistence type="predicted"/>
<keyword evidence="1" id="KW-0472">Membrane</keyword>
<dbReference type="EMBL" id="JAHRIQ010039616">
    <property type="protein sequence ID" value="MEQ2234395.1"/>
    <property type="molecule type" value="Genomic_DNA"/>
</dbReference>
<name>A0ABV0TQ09_9TELE</name>
<protein>
    <submittedName>
        <fullName evidence="2">Uncharacterized protein</fullName>
    </submittedName>
</protein>
<keyword evidence="3" id="KW-1185">Reference proteome</keyword>
<gene>
    <name evidence="2" type="ORF">ILYODFUR_031390</name>
</gene>